<dbReference type="Pfam" id="PF01255">
    <property type="entry name" value="Prenyltransf"/>
    <property type="match status" value="1"/>
</dbReference>
<accession>A0A0L6W4C7</accession>
<dbReference type="GO" id="GO:0045547">
    <property type="term" value="F:ditrans,polycis-polyprenyl diphosphate synthase [(2E,6E)-farnesyl diphosphate specific] activity"/>
    <property type="evidence" value="ECO:0007669"/>
    <property type="project" value="TreeGrafter"/>
</dbReference>
<protein>
    <submittedName>
        <fullName evidence="3">Di-trans-poly-cis-decaprenylcistransferase</fullName>
    </submittedName>
</protein>
<dbReference type="RefSeq" id="WP_052217108.1">
    <property type="nucleotide sequence ID" value="NZ_LGTE01000004.1"/>
</dbReference>
<dbReference type="SUPFAM" id="SSF64005">
    <property type="entry name" value="Undecaprenyl diphosphate synthase"/>
    <property type="match status" value="1"/>
</dbReference>
<evidence type="ECO:0000256" key="2">
    <source>
        <dbReference type="ARBA" id="ARBA00038453"/>
    </source>
</evidence>
<reference evidence="4" key="1">
    <citation type="submission" date="2015-07" db="EMBL/GenBank/DDBJ databases">
        <title>Complete Genome of Thermincola ferriacetica strain Z-0001T.</title>
        <authorList>
            <person name="Lusk B."/>
            <person name="Badalamenti J.P."/>
            <person name="Parameswaran P."/>
            <person name="Bond D.R."/>
            <person name="Torres C.I."/>
        </authorList>
    </citation>
    <scope>NUCLEOTIDE SEQUENCE [LARGE SCALE GENOMIC DNA]</scope>
    <source>
        <strain evidence="4">Z-0001</strain>
    </source>
</reference>
<evidence type="ECO:0000313" key="4">
    <source>
        <dbReference type="Proteomes" id="UP000037175"/>
    </source>
</evidence>
<dbReference type="NCBIfam" id="TIGR00055">
    <property type="entry name" value="uppS"/>
    <property type="match status" value="1"/>
</dbReference>
<dbReference type="InterPro" id="IPR001441">
    <property type="entry name" value="UPP_synth-like"/>
</dbReference>
<keyword evidence="1 3" id="KW-0808">Transferase</keyword>
<evidence type="ECO:0000313" key="3">
    <source>
        <dbReference type="EMBL" id="KNZ70407.1"/>
    </source>
</evidence>
<dbReference type="PANTHER" id="PTHR10291:SF43">
    <property type="entry name" value="DEHYDRODOLICHYL DIPHOSPHATE SYNTHASE COMPLEX SUBUNIT DHDDS"/>
    <property type="match status" value="1"/>
</dbReference>
<dbReference type="Gene3D" id="3.40.1180.10">
    <property type="entry name" value="Decaprenyl diphosphate synthase-like"/>
    <property type="match status" value="1"/>
</dbReference>
<proteinExistence type="inferred from homology"/>
<dbReference type="GO" id="GO:0016094">
    <property type="term" value="P:polyprenol biosynthetic process"/>
    <property type="evidence" value="ECO:0007669"/>
    <property type="project" value="TreeGrafter"/>
</dbReference>
<dbReference type="CDD" id="cd00475">
    <property type="entry name" value="Cis_IPPS"/>
    <property type="match status" value="1"/>
</dbReference>
<dbReference type="Proteomes" id="UP000037175">
    <property type="component" value="Unassembled WGS sequence"/>
</dbReference>
<evidence type="ECO:0000256" key="1">
    <source>
        <dbReference type="ARBA" id="ARBA00022679"/>
    </source>
</evidence>
<dbReference type="PANTHER" id="PTHR10291">
    <property type="entry name" value="DEHYDRODOLICHYL DIPHOSPHATE SYNTHASE FAMILY MEMBER"/>
    <property type="match status" value="1"/>
</dbReference>
<dbReference type="PATRIC" id="fig|281456.6.peg.1033"/>
<sequence>MTIPVFKRLPRHIGVIPDGNRRWAEKNGLPKEAGYSWGIAPGFYLYELASELGIEEMTFYGFTHDNTKRPVVQKRAFQKACVDAVFKLLEKDAALLVVGNTESPAFPRELLPFTKKRVNIGKGGMRVNFLVNYGWHWDLYHGMKAALPRKSAAKHVFHQSLASADISRIDLVIRWGGRRRLSGFLPVQTIYADFFIVDDLWPDFKPEHFYNALRWYEIQDITLGG</sequence>
<organism evidence="3 4">
    <name type="scientific">Thermincola ferriacetica</name>
    <dbReference type="NCBI Taxonomy" id="281456"/>
    <lineage>
        <taxon>Bacteria</taxon>
        <taxon>Bacillati</taxon>
        <taxon>Bacillota</taxon>
        <taxon>Clostridia</taxon>
        <taxon>Eubacteriales</taxon>
        <taxon>Thermincolaceae</taxon>
        <taxon>Thermincola</taxon>
    </lineage>
</organism>
<dbReference type="AlphaFoldDB" id="A0A0L6W4C7"/>
<comment type="caution">
    <text evidence="3">The sequence shown here is derived from an EMBL/GenBank/DDBJ whole genome shotgun (WGS) entry which is preliminary data.</text>
</comment>
<comment type="similarity">
    <text evidence="2">Belongs to the UPP synthase family. Z-FPP synthase subfamily.</text>
</comment>
<dbReference type="EMBL" id="LGTE01000004">
    <property type="protein sequence ID" value="KNZ70407.1"/>
    <property type="molecule type" value="Genomic_DNA"/>
</dbReference>
<gene>
    <name evidence="3" type="ORF">Tfer_0973</name>
</gene>
<keyword evidence="4" id="KW-1185">Reference proteome</keyword>
<dbReference type="InterPro" id="IPR036424">
    <property type="entry name" value="UPP_synth-like_sf"/>
</dbReference>
<name>A0A0L6W4C7_9FIRM</name>